<organism evidence="1 2">
    <name type="scientific">Allacma fusca</name>
    <dbReference type="NCBI Taxonomy" id="39272"/>
    <lineage>
        <taxon>Eukaryota</taxon>
        <taxon>Metazoa</taxon>
        <taxon>Ecdysozoa</taxon>
        <taxon>Arthropoda</taxon>
        <taxon>Hexapoda</taxon>
        <taxon>Collembola</taxon>
        <taxon>Symphypleona</taxon>
        <taxon>Sminthuridae</taxon>
        <taxon>Allacma</taxon>
    </lineage>
</organism>
<dbReference type="AlphaFoldDB" id="A0A8J2PAI8"/>
<evidence type="ECO:0000313" key="1">
    <source>
        <dbReference type="EMBL" id="CAG7732422.1"/>
    </source>
</evidence>
<reference evidence="1" key="1">
    <citation type="submission" date="2021-06" db="EMBL/GenBank/DDBJ databases">
        <authorList>
            <person name="Hodson N. C."/>
            <person name="Mongue J. A."/>
            <person name="Jaron S. K."/>
        </authorList>
    </citation>
    <scope>NUCLEOTIDE SEQUENCE</scope>
</reference>
<sequence length="101" mass="11340">MFLVEGDDHAKVEIITGNQTADNRTRPGAVLTSQFGRQKSDNCISSIFVETSPFKGNLWKDRLSTEAHLSGLHCWLAANFKESRTQSGLYRCTYICKISQL</sequence>
<dbReference type="EMBL" id="CAJVCH010231141">
    <property type="protein sequence ID" value="CAG7732422.1"/>
    <property type="molecule type" value="Genomic_DNA"/>
</dbReference>
<accession>A0A8J2PAI8</accession>
<proteinExistence type="predicted"/>
<protein>
    <submittedName>
        <fullName evidence="1">Uncharacterized protein</fullName>
    </submittedName>
</protein>
<comment type="caution">
    <text evidence="1">The sequence shown here is derived from an EMBL/GenBank/DDBJ whole genome shotgun (WGS) entry which is preliminary data.</text>
</comment>
<evidence type="ECO:0000313" key="2">
    <source>
        <dbReference type="Proteomes" id="UP000708208"/>
    </source>
</evidence>
<gene>
    <name evidence="1" type="ORF">AFUS01_LOCUS20941</name>
</gene>
<name>A0A8J2PAI8_9HEXA</name>
<keyword evidence="2" id="KW-1185">Reference proteome</keyword>
<dbReference type="Proteomes" id="UP000708208">
    <property type="component" value="Unassembled WGS sequence"/>
</dbReference>